<sequence>MTLDALNELSPEAFLDVMGGIYEHSPWVASAALPFRPFPNLPSLQQTLRETVDAAPLARQMTLIQAHPDLAGKLARAGNLTAESTREQAGLGLDQLSDQEYLLFSELNARYRERFGFPFIICARKHSRDSVLAAFRQRLKHDRDSEILEALRQIHDIAALRLGDAIHSGS</sequence>
<evidence type="ECO:0000256" key="3">
    <source>
        <dbReference type="ARBA" id="ARBA00012257"/>
    </source>
</evidence>
<dbReference type="AlphaFoldDB" id="A0A840VFC9"/>
<dbReference type="SUPFAM" id="SSF158694">
    <property type="entry name" value="UraD-Like"/>
    <property type="match status" value="1"/>
</dbReference>
<dbReference type="GO" id="GO:0000255">
    <property type="term" value="P:allantoin metabolic process"/>
    <property type="evidence" value="ECO:0007669"/>
    <property type="project" value="InterPro"/>
</dbReference>
<reference evidence="8 9" key="1">
    <citation type="submission" date="2020-08" db="EMBL/GenBank/DDBJ databases">
        <title>Genomic Encyclopedia of Type Strains, Phase IV (KMG-IV): sequencing the most valuable type-strain genomes for metagenomic binning, comparative biology and taxonomic classification.</title>
        <authorList>
            <person name="Goeker M."/>
        </authorList>
    </citation>
    <scope>NUCLEOTIDE SEQUENCE [LARGE SCALE GENOMIC DNA]</scope>
    <source>
        <strain evidence="8 9">YC6886</strain>
    </source>
</reference>
<dbReference type="RefSeq" id="WP_184017744.1">
    <property type="nucleotide sequence ID" value="NZ_JACHFD010000007.1"/>
</dbReference>
<accession>A0A840VFC9</accession>
<dbReference type="GO" id="GO:0051997">
    <property type="term" value="F:2-oxo-4-hydroxy-4-carboxy-5-ureidoimidazoline decarboxylase activity"/>
    <property type="evidence" value="ECO:0007669"/>
    <property type="project" value="UniProtKB-EC"/>
</dbReference>
<dbReference type="UniPathway" id="UPA00394">
    <property type="reaction ID" value="UER00652"/>
</dbReference>
<proteinExistence type="predicted"/>
<dbReference type="NCBIfam" id="TIGR03164">
    <property type="entry name" value="UHCUDC"/>
    <property type="match status" value="1"/>
</dbReference>
<evidence type="ECO:0000256" key="4">
    <source>
        <dbReference type="ARBA" id="ARBA00022631"/>
    </source>
</evidence>
<dbReference type="Pfam" id="PF09349">
    <property type="entry name" value="OHCU_decarbox"/>
    <property type="match status" value="1"/>
</dbReference>
<evidence type="ECO:0000313" key="8">
    <source>
        <dbReference type="EMBL" id="MBB5351511.1"/>
    </source>
</evidence>
<keyword evidence="4" id="KW-0659">Purine metabolism</keyword>
<dbReference type="EC" id="4.1.1.97" evidence="3"/>
<evidence type="ECO:0000256" key="6">
    <source>
        <dbReference type="ARBA" id="ARBA00023239"/>
    </source>
</evidence>
<dbReference type="Proteomes" id="UP000557717">
    <property type="component" value="Unassembled WGS sequence"/>
</dbReference>
<keyword evidence="9" id="KW-1185">Reference proteome</keyword>
<keyword evidence="6 8" id="KW-0456">Lyase</keyword>
<dbReference type="InterPro" id="IPR018020">
    <property type="entry name" value="OHCU_decarboxylase"/>
</dbReference>
<dbReference type="InterPro" id="IPR036778">
    <property type="entry name" value="OHCU_decarboxylase_sf"/>
</dbReference>
<keyword evidence="5" id="KW-0210">Decarboxylase</keyword>
<dbReference type="Gene3D" id="1.10.3330.10">
    <property type="entry name" value="Oxo-4-hydroxy-4-carboxy-5-ureidoimidazoline decarboxylase"/>
    <property type="match status" value="1"/>
</dbReference>
<evidence type="ECO:0000256" key="5">
    <source>
        <dbReference type="ARBA" id="ARBA00022793"/>
    </source>
</evidence>
<feature type="domain" description="Oxo-4-hydroxy-4-carboxy-5-ureidoimidazoline decarboxylase" evidence="7">
    <location>
        <begin position="7"/>
        <end position="162"/>
    </location>
</feature>
<protein>
    <recommendedName>
        <fullName evidence="3">2-oxo-4-hydroxy-4-carboxy-5-ureidoimidazoline decarboxylase</fullName>
        <ecNumber evidence="3">4.1.1.97</ecNumber>
    </recommendedName>
</protein>
<dbReference type="GO" id="GO:0006144">
    <property type="term" value="P:purine nucleobase metabolic process"/>
    <property type="evidence" value="ECO:0007669"/>
    <property type="project" value="UniProtKB-KW"/>
</dbReference>
<dbReference type="GO" id="GO:0019628">
    <property type="term" value="P:urate catabolic process"/>
    <property type="evidence" value="ECO:0007669"/>
    <property type="project" value="UniProtKB-UniPathway"/>
</dbReference>
<name>A0A840VFC9_9BACT</name>
<dbReference type="InterPro" id="IPR017580">
    <property type="entry name" value="OHCU_decarboxylase-1"/>
</dbReference>
<evidence type="ECO:0000259" key="7">
    <source>
        <dbReference type="Pfam" id="PF09349"/>
    </source>
</evidence>
<organism evidence="8 9">
    <name type="scientific">Haloferula luteola</name>
    <dbReference type="NCBI Taxonomy" id="595692"/>
    <lineage>
        <taxon>Bacteria</taxon>
        <taxon>Pseudomonadati</taxon>
        <taxon>Verrucomicrobiota</taxon>
        <taxon>Verrucomicrobiia</taxon>
        <taxon>Verrucomicrobiales</taxon>
        <taxon>Verrucomicrobiaceae</taxon>
        <taxon>Haloferula</taxon>
    </lineage>
</organism>
<dbReference type="EMBL" id="JACHFD010000007">
    <property type="protein sequence ID" value="MBB5351511.1"/>
    <property type="molecule type" value="Genomic_DNA"/>
</dbReference>
<dbReference type="PANTHER" id="PTHR43466:SF1">
    <property type="entry name" value="2-OXO-4-HYDROXY-4-CARBOXY-5-UREIDOIMIDAZOLINE DECARBOXYLASE-RELATED"/>
    <property type="match status" value="1"/>
</dbReference>
<evidence type="ECO:0000313" key="9">
    <source>
        <dbReference type="Proteomes" id="UP000557717"/>
    </source>
</evidence>
<comment type="pathway">
    <text evidence="2">Purine metabolism; urate degradation; (S)-allantoin from urate: step 3/3.</text>
</comment>
<evidence type="ECO:0000256" key="2">
    <source>
        <dbReference type="ARBA" id="ARBA00004754"/>
    </source>
</evidence>
<gene>
    <name evidence="8" type="ORF">HNR46_001748</name>
</gene>
<comment type="caution">
    <text evidence="8">The sequence shown here is derived from an EMBL/GenBank/DDBJ whole genome shotgun (WGS) entry which is preliminary data.</text>
</comment>
<comment type="catalytic activity">
    <reaction evidence="1">
        <text>5-hydroxy-2-oxo-4-ureido-2,5-dihydro-1H-imidazole-5-carboxylate + H(+) = (S)-allantoin + CO2</text>
        <dbReference type="Rhea" id="RHEA:26301"/>
        <dbReference type="ChEBI" id="CHEBI:15378"/>
        <dbReference type="ChEBI" id="CHEBI:15678"/>
        <dbReference type="ChEBI" id="CHEBI:16526"/>
        <dbReference type="ChEBI" id="CHEBI:58639"/>
        <dbReference type="EC" id="4.1.1.97"/>
    </reaction>
</comment>
<evidence type="ECO:0000256" key="1">
    <source>
        <dbReference type="ARBA" id="ARBA00001163"/>
    </source>
</evidence>
<dbReference type="PANTHER" id="PTHR43466">
    <property type="entry name" value="2-OXO-4-HYDROXY-4-CARBOXY-5-UREIDOIMIDAZOLINE DECARBOXYLASE-RELATED"/>
    <property type="match status" value="1"/>
</dbReference>